<evidence type="ECO:0000256" key="6">
    <source>
        <dbReference type="ARBA" id="ARBA00022989"/>
    </source>
</evidence>
<protein>
    <submittedName>
        <fullName evidence="9">Transporter</fullName>
    </submittedName>
</protein>
<keyword evidence="4" id="KW-1003">Cell membrane</keyword>
<evidence type="ECO:0000256" key="3">
    <source>
        <dbReference type="ARBA" id="ARBA00022448"/>
    </source>
</evidence>
<dbReference type="AlphaFoldDB" id="A0A2M8H8T7"/>
<feature type="transmembrane region" description="Helical" evidence="8">
    <location>
        <begin position="94"/>
        <end position="112"/>
    </location>
</feature>
<comment type="caution">
    <text evidence="9">The sequence shown here is derived from an EMBL/GenBank/DDBJ whole genome shotgun (WGS) entry which is preliminary data.</text>
</comment>
<evidence type="ECO:0000313" key="9">
    <source>
        <dbReference type="EMBL" id="PJC92921.1"/>
    </source>
</evidence>
<dbReference type="GO" id="GO:0022857">
    <property type="term" value="F:transmembrane transporter activity"/>
    <property type="evidence" value="ECO:0007669"/>
    <property type="project" value="InterPro"/>
</dbReference>
<dbReference type="GO" id="GO:0005886">
    <property type="term" value="C:plasma membrane"/>
    <property type="evidence" value="ECO:0007669"/>
    <property type="project" value="UniProtKB-SubCell"/>
</dbReference>
<evidence type="ECO:0000256" key="1">
    <source>
        <dbReference type="ARBA" id="ARBA00004651"/>
    </source>
</evidence>
<feature type="transmembrane region" description="Helical" evidence="8">
    <location>
        <begin position="412"/>
        <end position="438"/>
    </location>
</feature>
<feature type="transmembrane region" description="Helical" evidence="8">
    <location>
        <begin position="322"/>
        <end position="340"/>
    </location>
</feature>
<feature type="transmembrane region" description="Helical" evidence="8">
    <location>
        <begin position="352"/>
        <end position="376"/>
    </location>
</feature>
<feature type="transmembrane region" description="Helical" evidence="8">
    <location>
        <begin position="54"/>
        <end position="73"/>
    </location>
</feature>
<dbReference type="Pfam" id="PF02028">
    <property type="entry name" value="BCCT"/>
    <property type="match status" value="1"/>
</dbReference>
<evidence type="ECO:0000256" key="2">
    <source>
        <dbReference type="ARBA" id="ARBA00005658"/>
    </source>
</evidence>
<feature type="transmembrane region" description="Helical" evidence="8">
    <location>
        <begin position="264"/>
        <end position="284"/>
    </location>
</feature>
<accession>A0A2M8H8T7</accession>
<gene>
    <name evidence="9" type="ORF">CUC44_12630</name>
</gene>
<dbReference type="NCBIfam" id="TIGR00842">
    <property type="entry name" value="bcct"/>
    <property type="match status" value="1"/>
</dbReference>
<dbReference type="PANTHER" id="PTHR30047">
    <property type="entry name" value="HIGH-AFFINITY CHOLINE TRANSPORT PROTEIN-RELATED"/>
    <property type="match status" value="1"/>
</dbReference>
<keyword evidence="6 8" id="KW-1133">Transmembrane helix</keyword>
<evidence type="ECO:0000256" key="7">
    <source>
        <dbReference type="ARBA" id="ARBA00023136"/>
    </source>
</evidence>
<evidence type="ECO:0000256" key="8">
    <source>
        <dbReference type="SAM" id="Phobius"/>
    </source>
</evidence>
<feature type="transmembrane region" description="Helical" evidence="8">
    <location>
        <begin position="231"/>
        <end position="252"/>
    </location>
</feature>
<name>A0A2M8H8T7_9GAMM</name>
<dbReference type="Proteomes" id="UP000232060">
    <property type="component" value="Unassembled WGS sequence"/>
</dbReference>
<evidence type="ECO:0000256" key="4">
    <source>
        <dbReference type="ARBA" id="ARBA00022475"/>
    </source>
</evidence>
<dbReference type="RefSeq" id="WP_100860275.1">
    <property type="nucleotide sequence ID" value="NZ_PGCP01000018.1"/>
</dbReference>
<evidence type="ECO:0000313" key="10">
    <source>
        <dbReference type="Proteomes" id="UP000232060"/>
    </source>
</evidence>
<feature type="transmembrane region" description="Helical" evidence="8">
    <location>
        <begin position="477"/>
        <end position="499"/>
    </location>
</feature>
<feature type="transmembrane region" description="Helical" evidence="8">
    <location>
        <begin position="450"/>
        <end position="471"/>
    </location>
</feature>
<proteinExistence type="inferred from homology"/>
<comment type="similarity">
    <text evidence="2">Belongs to the BCCT transporter (TC 2.A.15) family.</text>
</comment>
<feature type="transmembrane region" description="Helical" evidence="8">
    <location>
        <begin position="188"/>
        <end position="211"/>
    </location>
</feature>
<dbReference type="PROSITE" id="PS01303">
    <property type="entry name" value="BCCT"/>
    <property type="match status" value="1"/>
</dbReference>
<organism evidence="9 10">
    <name type="scientific">Aeromonas lusitana</name>
    <dbReference type="NCBI Taxonomy" id="931529"/>
    <lineage>
        <taxon>Bacteria</taxon>
        <taxon>Pseudomonadati</taxon>
        <taxon>Pseudomonadota</taxon>
        <taxon>Gammaproteobacteria</taxon>
        <taxon>Aeromonadales</taxon>
        <taxon>Aeromonadaceae</taxon>
        <taxon>Aeromonas</taxon>
    </lineage>
</organism>
<dbReference type="PANTHER" id="PTHR30047:SF7">
    <property type="entry name" value="HIGH-AFFINITY CHOLINE TRANSPORT PROTEIN"/>
    <property type="match status" value="1"/>
</dbReference>
<sequence>MNASRPPRSTLSLPIVIPSLLFIAALLAICSLAPEAAARFFGAGQSWITEHFSWFYVLVVGMFLILLLVLAFSSYGSIRLGPDDARPEFSFTSWLAMLFAAGMGIGLMYFGVGEPMTHFVSPPQAAPLTQVAAREAMVTTFFHWGFHAWAIYAIVGLVLAYFGFRYNLPLTIRSGLYPIFKERIHGPLGHAVDVFALVGTIFGIATTLGYGVLQLSAGITRLTGLDTSGELFRFTLIGVVVGLAGLSAVTGLDKGVKRLSELNLFLAIVLLLFVLLAGPTQYLLGALSENIGNYVSSLTQLTFRTFTYSETRQAGWFGNWTLLYWAWWISWSPFVGLFIARISRGRTLREFILGVLFVPTAFNLLWMTVFGNAAIWASQHEGGQTLIDSVGNIDTLLFNFFDLLPGADITSALAVILISVFFVTSADSGAFVIDNIATQGKEHSPIWQRLFWALLLGITAGTLMSTGGLAALQSMTLIAALPFAFIMVLLCLGLVRGLIADKEHSARRLSPATDFWNGKQWRTRMDHLLSPSHEEDARRFLGETALPALTALCREFEARGLTSRVEQSDPDQCLLLVPQEGRRDFGYGVRIESRPAPAFNPLEATHNHDPDARIFEPMTFFADGRAGYDIQYLTRDELSADVLRQYERYLVLSQDEGQDLLSAAPEHSPPEAGG</sequence>
<keyword evidence="10" id="KW-1185">Reference proteome</keyword>
<reference evidence="9 10" key="1">
    <citation type="submission" date="2017-11" db="EMBL/GenBank/DDBJ databases">
        <title>Draft genome sequence of environmental isolate Aeromonas lusitania sp. nov. MDC 2473.</title>
        <authorList>
            <person name="Colston S.M."/>
            <person name="Navarro A."/>
            <person name="Martinez-Murcia A.J."/>
            <person name="Graf J."/>
        </authorList>
    </citation>
    <scope>NUCLEOTIDE SEQUENCE [LARGE SCALE GENOMIC DNA]</scope>
    <source>
        <strain evidence="9 10">MDC 2473</strain>
    </source>
</reference>
<comment type="subcellular location">
    <subcellularLocation>
        <location evidence="1">Cell membrane</location>
        <topology evidence="1">Multi-pass membrane protein</topology>
    </subcellularLocation>
</comment>
<evidence type="ECO:0000256" key="5">
    <source>
        <dbReference type="ARBA" id="ARBA00022692"/>
    </source>
</evidence>
<keyword evidence="7 8" id="KW-0472">Membrane</keyword>
<dbReference type="EMBL" id="PGCP01000018">
    <property type="protein sequence ID" value="PJC92921.1"/>
    <property type="molecule type" value="Genomic_DNA"/>
</dbReference>
<dbReference type="OrthoDB" id="9775735at2"/>
<dbReference type="InterPro" id="IPR000060">
    <property type="entry name" value="BCCT_transptr"/>
</dbReference>
<dbReference type="InterPro" id="IPR018093">
    <property type="entry name" value="BCCT_CS"/>
</dbReference>
<feature type="transmembrane region" description="Helical" evidence="8">
    <location>
        <begin position="146"/>
        <end position="168"/>
    </location>
</feature>
<keyword evidence="5 8" id="KW-0812">Transmembrane</keyword>
<keyword evidence="3" id="KW-0813">Transport</keyword>